<name>A0A3P6SRN6_LITSI</name>
<proteinExistence type="predicted"/>
<protein>
    <submittedName>
        <fullName evidence="1">Uncharacterized protein</fullName>
    </submittedName>
</protein>
<sequence length="86" mass="9780">MPLFLPLLVVHKSSKLPSLYLILMRISQNGKYYDLGIACVDSFRIFRDRHGYFHSKTGCRPRGRHLFSPAYPCVKCGSLVIPGILI</sequence>
<evidence type="ECO:0000313" key="1">
    <source>
        <dbReference type="EMBL" id="VDK75067.1"/>
    </source>
</evidence>
<evidence type="ECO:0000313" key="2">
    <source>
        <dbReference type="Proteomes" id="UP000277928"/>
    </source>
</evidence>
<keyword evidence="2" id="KW-1185">Reference proteome</keyword>
<accession>A0A3P6SRN6</accession>
<organism evidence="1 2">
    <name type="scientific">Litomosoides sigmodontis</name>
    <name type="common">Filarial nematode worm</name>
    <dbReference type="NCBI Taxonomy" id="42156"/>
    <lineage>
        <taxon>Eukaryota</taxon>
        <taxon>Metazoa</taxon>
        <taxon>Ecdysozoa</taxon>
        <taxon>Nematoda</taxon>
        <taxon>Chromadorea</taxon>
        <taxon>Rhabditida</taxon>
        <taxon>Spirurina</taxon>
        <taxon>Spiruromorpha</taxon>
        <taxon>Filarioidea</taxon>
        <taxon>Onchocercidae</taxon>
        <taxon>Litomosoides</taxon>
    </lineage>
</organism>
<dbReference type="Proteomes" id="UP000277928">
    <property type="component" value="Unassembled WGS sequence"/>
</dbReference>
<dbReference type="EMBL" id="UYRX01000132">
    <property type="protein sequence ID" value="VDK75067.1"/>
    <property type="molecule type" value="Genomic_DNA"/>
</dbReference>
<reference evidence="1 2" key="1">
    <citation type="submission" date="2018-08" db="EMBL/GenBank/DDBJ databases">
        <authorList>
            <person name="Laetsch R D."/>
            <person name="Stevens L."/>
            <person name="Kumar S."/>
            <person name="Blaxter L. M."/>
        </authorList>
    </citation>
    <scope>NUCLEOTIDE SEQUENCE [LARGE SCALE GENOMIC DNA]</scope>
</reference>
<gene>
    <name evidence="1" type="ORF">NLS_LOCUS2732</name>
</gene>
<dbReference type="AlphaFoldDB" id="A0A3P6SRN6"/>